<organism evidence="2 3">
    <name type="scientific">Zeimonas arvi</name>
    <dbReference type="NCBI Taxonomy" id="2498847"/>
    <lineage>
        <taxon>Bacteria</taxon>
        <taxon>Pseudomonadati</taxon>
        <taxon>Pseudomonadota</taxon>
        <taxon>Betaproteobacteria</taxon>
        <taxon>Burkholderiales</taxon>
        <taxon>Burkholderiaceae</taxon>
        <taxon>Zeimonas</taxon>
    </lineage>
</organism>
<dbReference type="AlphaFoldDB" id="A0A5C8P4K9"/>
<evidence type="ECO:0008006" key="4">
    <source>
        <dbReference type="Google" id="ProtNLM"/>
    </source>
</evidence>
<keyword evidence="3" id="KW-1185">Reference proteome</keyword>
<comment type="caution">
    <text evidence="2">The sequence shown here is derived from an EMBL/GenBank/DDBJ whole genome shotgun (WGS) entry which is preliminary data.</text>
</comment>
<dbReference type="RefSeq" id="WP_147702306.1">
    <property type="nucleotide sequence ID" value="NZ_VDUY01000001.1"/>
</dbReference>
<dbReference type="Proteomes" id="UP000321548">
    <property type="component" value="Unassembled WGS sequence"/>
</dbReference>
<proteinExistence type="predicted"/>
<feature type="compositionally biased region" description="Basic residues" evidence="1">
    <location>
        <begin position="128"/>
        <end position="147"/>
    </location>
</feature>
<feature type="region of interest" description="Disordered" evidence="1">
    <location>
        <begin position="1"/>
        <end position="20"/>
    </location>
</feature>
<dbReference type="OrthoDB" id="5625573at2"/>
<feature type="region of interest" description="Disordered" evidence="1">
    <location>
        <begin position="123"/>
        <end position="147"/>
    </location>
</feature>
<name>A0A5C8P4K9_9BURK</name>
<evidence type="ECO:0000256" key="1">
    <source>
        <dbReference type="SAM" id="MobiDB-lite"/>
    </source>
</evidence>
<dbReference type="EMBL" id="VDUY01000001">
    <property type="protein sequence ID" value="TXL68165.1"/>
    <property type="molecule type" value="Genomic_DNA"/>
</dbReference>
<evidence type="ECO:0000313" key="3">
    <source>
        <dbReference type="Proteomes" id="UP000321548"/>
    </source>
</evidence>
<protein>
    <recommendedName>
        <fullName evidence="4">Phasin domain-containing protein</fullName>
    </recommendedName>
</protein>
<gene>
    <name evidence="2" type="ORF">FHP08_00210</name>
</gene>
<accession>A0A5C8P4K9</accession>
<evidence type="ECO:0000313" key="2">
    <source>
        <dbReference type="EMBL" id="TXL68165.1"/>
    </source>
</evidence>
<sequence>MFDRDAQETGMKQRRAPKPVIDPLPLWTELAMKTGDTMRASAQVLGDRTTRIATTGVRPSASDRREFALMGRETFEASIESAQAVIAQMIRASPQLGARGVTRPAASASQFSGSTARIAEKALQSMHARARANVRRLGKRKPGTSSS</sequence>
<reference evidence="2 3" key="1">
    <citation type="submission" date="2019-06" db="EMBL/GenBank/DDBJ databases">
        <title>Quisquiliibacterium sp. nov., isolated from a maize field.</title>
        <authorList>
            <person name="Lin S.-Y."/>
            <person name="Tsai C.-F."/>
            <person name="Young C.-C."/>
        </authorList>
    </citation>
    <scope>NUCLEOTIDE SEQUENCE [LARGE SCALE GENOMIC DNA]</scope>
    <source>
        <strain evidence="2 3">CC-CFT501</strain>
    </source>
</reference>